<keyword evidence="3" id="KW-1185">Reference proteome</keyword>
<evidence type="ECO:0000313" key="2">
    <source>
        <dbReference type="EMBL" id="MBJ3763579.1"/>
    </source>
</evidence>
<feature type="domain" description="SH3b" evidence="1">
    <location>
        <begin position="99"/>
        <end position="164"/>
    </location>
</feature>
<organism evidence="2 3">
    <name type="scientific">Palleronia pontilimi</name>
    <dbReference type="NCBI Taxonomy" id="1964209"/>
    <lineage>
        <taxon>Bacteria</taxon>
        <taxon>Pseudomonadati</taxon>
        <taxon>Pseudomonadota</taxon>
        <taxon>Alphaproteobacteria</taxon>
        <taxon>Rhodobacterales</taxon>
        <taxon>Roseobacteraceae</taxon>
        <taxon>Palleronia</taxon>
    </lineage>
</organism>
<evidence type="ECO:0000313" key="3">
    <source>
        <dbReference type="Proteomes" id="UP000642488"/>
    </source>
</evidence>
<sequence>MTLALLMCIGLTMVMLGRDVDGPEGSDQPVMDVAKAASNPTDLGTSQRLALDDEIGAIERALSATAAPRPQVQPAGVQTASVQTASVQSVGPTTLQPMGQLHYVTGNRVNVRSGPSTANDVVDQVVRDQRVEVLDETPDGWMRIRIVDTGTEAFIFGRFLAPLAG</sequence>
<dbReference type="Proteomes" id="UP000642488">
    <property type="component" value="Unassembled WGS sequence"/>
</dbReference>
<dbReference type="InterPro" id="IPR003646">
    <property type="entry name" value="SH3-like_bac-type"/>
</dbReference>
<dbReference type="PROSITE" id="PS51781">
    <property type="entry name" value="SH3B"/>
    <property type="match status" value="1"/>
</dbReference>
<dbReference type="EMBL" id="JAEKPD010000013">
    <property type="protein sequence ID" value="MBJ3763579.1"/>
    <property type="molecule type" value="Genomic_DNA"/>
</dbReference>
<name>A0A934MHS6_9RHOB</name>
<comment type="caution">
    <text evidence="2">The sequence shown here is derived from an EMBL/GenBank/DDBJ whole genome shotgun (WGS) entry which is preliminary data.</text>
</comment>
<dbReference type="AlphaFoldDB" id="A0A934MHS6"/>
<accession>A0A934MHS6</accession>
<gene>
    <name evidence="2" type="ORF">ILP92_12555</name>
</gene>
<evidence type="ECO:0000259" key="1">
    <source>
        <dbReference type="PROSITE" id="PS51781"/>
    </source>
</evidence>
<dbReference type="Pfam" id="PF08239">
    <property type="entry name" value="SH3_3"/>
    <property type="match status" value="1"/>
</dbReference>
<dbReference type="Gene3D" id="2.30.30.40">
    <property type="entry name" value="SH3 Domains"/>
    <property type="match status" value="1"/>
</dbReference>
<reference evidence="2" key="1">
    <citation type="submission" date="2020-12" db="EMBL/GenBank/DDBJ databases">
        <title>Bacterial taxonomy.</title>
        <authorList>
            <person name="Pan X."/>
        </authorList>
    </citation>
    <scope>NUCLEOTIDE SEQUENCE</scope>
    <source>
        <strain evidence="2">KCTC 52957</strain>
    </source>
</reference>
<protein>
    <submittedName>
        <fullName evidence="2">SH3 domain-containing protein</fullName>
    </submittedName>
</protein>
<dbReference type="RefSeq" id="WP_198916758.1">
    <property type="nucleotide sequence ID" value="NZ_JAEKPD010000013.1"/>
</dbReference>
<proteinExistence type="predicted"/>